<sequence length="144" mass="16320">METSPTATPPLAPVSLTPPSTPQFHSLTSGPNLHWGQPSWMPTPMLVEIPVLSLKQQLEDMIGHKIADAMSKKSSRPQSMVLEEDHFFLKVMAVLLPLDFEQPEMENYDGSFDHIDHLRTFVYLMRLRATHDAIICRAFPPTLR</sequence>
<gene>
    <name evidence="2" type="ORF">Adt_37059</name>
</gene>
<accession>A0ABD1QJL6</accession>
<evidence type="ECO:0000256" key="1">
    <source>
        <dbReference type="SAM" id="MobiDB-lite"/>
    </source>
</evidence>
<dbReference type="EMBL" id="JBFOLK010000011">
    <property type="protein sequence ID" value="KAL2476323.1"/>
    <property type="molecule type" value="Genomic_DNA"/>
</dbReference>
<name>A0ABD1QJL6_9LAMI</name>
<proteinExistence type="predicted"/>
<evidence type="ECO:0000313" key="3">
    <source>
        <dbReference type="Proteomes" id="UP001604336"/>
    </source>
</evidence>
<evidence type="ECO:0000313" key="2">
    <source>
        <dbReference type="EMBL" id="KAL2476323.1"/>
    </source>
</evidence>
<dbReference type="Proteomes" id="UP001604336">
    <property type="component" value="Unassembled WGS sequence"/>
</dbReference>
<organism evidence="2 3">
    <name type="scientific">Abeliophyllum distichum</name>
    <dbReference type="NCBI Taxonomy" id="126358"/>
    <lineage>
        <taxon>Eukaryota</taxon>
        <taxon>Viridiplantae</taxon>
        <taxon>Streptophyta</taxon>
        <taxon>Embryophyta</taxon>
        <taxon>Tracheophyta</taxon>
        <taxon>Spermatophyta</taxon>
        <taxon>Magnoliopsida</taxon>
        <taxon>eudicotyledons</taxon>
        <taxon>Gunneridae</taxon>
        <taxon>Pentapetalae</taxon>
        <taxon>asterids</taxon>
        <taxon>lamiids</taxon>
        <taxon>Lamiales</taxon>
        <taxon>Oleaceae</taxon>
        <taxon>Forsythieae</taxon>
        <taxon>Abeliophyllum</taxon>
    </lineage>
</organism>
<reference evidence="3" key="1">
    <citation type="submission" date="2024-07" db="EMBL/GenBank/DDBJ databases">
        <title>Two chromosome-level genome assemblies of Korean endemic species Abeliophyllum distichum and Forsythia ovata (Oleaceae).</title>
        <authorList>
            <person name="Jang H."/>
        </authorList>
    </citation>
    <scope>NUCLEOTIDE SEQUENCE [LARGE SCALE GENOMIC DNA]</scope>
</reference>
<dbReference type="AlphaFoldDB" id="A0ABD1QJL6"/>
<keyword evidence="3" id="KW-1185">Reference proteome</keyword>
<comment type="caution">
    <text evidence="2">The sequence shown here is derived from an EMBL/GenBank/DDBJ whole genome shotgun (WGS) entry which is preliminary data.</text>
</comment>
<feature type="region of interest" description="Disordered" evidence="1">
    <location>
        <begin position="1"/>
        <end position="28"/>
    </location>
</feature>
<protein>
    <submittedName>
        <fullName evidence="2">Uncharacterized protein</fullName>
    </submittedName>
</protein>